<reference evidence="1 2" key="1">
    <citation type="submission" date="2023-09" db="EMBL/GenBank/DDBJ databases">
        <title>Nesidiocoris tenuis whole genome shotgun sequence.</title>
        <authorList>
            <person name="Shibata T."/>
            <person name="Shimoda M."/>
            <person name="Kobayashi T."/>
            <person name="Uehara T."/>
        </authorList>
    </citation>
    <scope>NUCLEOTIDE SEQUENCE [LARGE SCALE GENOMIC DNA]</scope>
    <source>
        <strain evidence="1 2">Japan</strain>
    </source>
</reference>
<sequence>MKVAGCMELRMKNRANRTSENESGSRRLIDDSLFLVPDSSVRVEIGKSVHELSWELRSDPAKEHSSSALKSKELIEELEVIPFPKDSIYHVGTSGFNSFMLKPTHQAISRILVGKPLKRPRFISRGHGTGSAIQKISREAEKFAPRRPSLHCIRLLCVSPCISHIPIPDN</sequence>
<dbReference type="Proteomes" id="UP001307889">
    <property type="component" value="Chromosome 15"/>
</dbReference>
<gene>
    <name evidence="1" type="ORF">NTJ_16059</name>
</gene>
<dbReference type="EMBL" id="AP028923">
    <property type="protein sequence ID" value="BET03241.1"/>
    <property type="molecule type" value="Genomic_DNA"/>
</dbReference>
<name>A0ABN7BFV2_9HEMI</name>
<keyword evidence="2" id="KW-1185">Reference proteome</keyword>
<organism evidence="1 2">
    <name type="scientific">Nesidiocoris tenuis</name>
    <dbReference type="NCBI Taxonomy" id="355587"/>
    <lineage>
        <taxon>Eukaryota</taxon>
        <taxon>Metazoa</taxon>
        <taxon>Ecdysozoa</taxon>
        <taxon>Arthropoda</taxon>
        <taxon>Hexapoda</taxon>
        <taxon>Insecta</taxon>
        <taxon>Pterygota</taxon>
        <taxon>Neoptera</taxon>
        <taxon>Paraneoptera</taxon>
        <taxon>Hemiptera</taxon>
        <taxon>Heteroptera</taxon>
        <taxon>Panheteroptera</taxon>
        <taxon>Cimicomorpha</taxon>
        <taxon>Miridae</taxon>
        <taxon>Dicyphina</taxon>
        <taxon>Nesidiocoris</taxon>
    </lineage>
</organism>
<protein>
    <submittedName>
        <fullName evidence="1">Uncharacterized protein</fullName>
    </submittedName>
</protein>
<proteinExistence type="predicted"/>
<evidence type="ECO:0000313" key="2">
    <source>
        <dbReference type="Proteomes" id="UP001307889"/>
    </source>
</evidence>
<accession>A0ABN7BFV2</accession>
<evidence type="ECO:0000313" key="1">
    <source>
        <dbReference type="EMBL" id="BET03241.1"/>
    </source>
</evidence>